<dbReference type="OrthoDB" id="7168509at2"/>
<dbReference type="PROSITE" id="PS51257">
    <property type="entry name" value="PROKAR_LIPOPROTEIN"/>
    <property type="match status" value="1"/>
</dbReference>
<keyword evidence="4" id="KW-1185">Reference proteome</keyword>
<feature type="domain" description="PDZ" evidence="2">
    <location>
        <begin position="131"/>
        <end position="177"/>
    </location>
</feature>
<dbReference type="Gene3D" id="2.30.42.10">
    <property type="match status" value="1"/>
</dbReference>
<sequence length="521" mass="56800">MKKVLLCICMGLFLFSACSKKKSDPTPDSSNTPPADGSTLDKIRDSVFLYAKEDYYWYDALPSYVNFNPRGYTSTTSDLDALTKELNAISQLKINPATGQPYEYYSLSPGQAKYSFIDEGQASGKLNAVTGDFGFAPLYASTNDLRIKYVYPGSPAGLAGLRRGDQITAINGRTSLSYDGNTTSTNVNFVINAYAYSSTISMTLQRVDASNNVTTFSVSLNAASYTINPILATKTITVNASKKVGYIMFNSFVNLTNVQTALSTAFSSFAGSGITDLVVDLRYNGGGYVETAIYLDNLIAPSSANGQLMFNTYYNSNLTSGNTAMLKNQVRTNTQGTYNLSQVDYTLASQYNKVTFGKVGSLNNLQHVFFIVTGSTASAAELTINNLRPYMNVQLIGSTTYGKPVGFFEIDINKYQMYIPEFETKNASNQGGYFTGMVPGSADYPGKVATDDPTHDFGDVNENLLKQAINFVTNGTYATDNLAIQSTGGVTFTLTDQDNFVKRDNVRKFNGMVMQNLKLKQ</sequence>
<dbReference type="GO" id="GO:0030288">
    <property type="term" value="C:outer membrane-bounded periplasmic space"/>
    <property type="evidence" value="ECO:0007669"/>
    <property type="project" value="TreeGrafter"/>
</dbReference>
<feature type="chain" id="PRO_5015456697" evidence="1">
    <location>
        <begin position="20"/>
        <end position="521"/>
    </location>
</feature>
<dbReference type="Pfam" id="PF03572">
    <property type="entry name" value="Peptidase_S41"/>
    <property type="match status" value="1"/>
</dbReference>
<dbReference type="Gene3D" id="3.30.750.170">
    <property type="match status" value="1"/>
</dbReference>
<dbReference type="GO" id="GO:0006508">
    <property type="term" value="P:proteolysis"/>
    <property type="evidence" value="ECO:0007669"/>
    <property type="project" value="InterPro"/>
</dbReference>
<dbReference type="Gene3D" id="3.90.226.10">
    <property type="entry name" value="2-enoyl-CoA Hydratase, Chain A, domain 1"/>
    <property type="match status" value="1"/>
</dbReference>
<dbReference type="Pfam" id="PF17820">
    <property type="entry name" value="PDZ_6"/>
    <property type="match status" value="1"/>
</dbReference>
<dbReference type="SMART" id="SM00228">
    <property type="entry name" value="PDZ"/>
    <property type="match status" value="1"/>
</dbReference>
<evidence type="ECO:0000313" key="3">
    <source>
        <dbReference type="EMBL" id="PTQ93572.1"/>
    </source>
</evidence>
<dbReference type="SUPFAM" id="SSF52096">
    <property type="entry name" value="ClpP/crotonase"/>
    <property type="match status" value="1"/>
</dbReference>
<reference evidence="3 4" key="1">
    <citation type="submission" date="2018-04" db="EMBL/GenBank/DDBJ databases">
        <title>Genomic Encyclopedia of Archaeal and Bacterial Type Strains, Phase II (KMG-II): from individual species to whole genera.</title>
        <authorList>
            <person name="Goeker M."/>
        </authorList>
    </citation>
    <scope>NUCLEOTIDE SEQUENCE [LARGE SCALE GENOMIC DNA]</scope>
    <source>
        <strain evidence="3 4">DSM 26809</strain>
    </source>
</reference>
<keyword evidence="1" id="KW-0732">Signal</keyword>
<dbReference type="AlphaFoldDB" id="A0A2T5J5W0"/>
<dbReference type="SUPFAM" id="SSF50156">
    <property type="entry name" value="PDZ domain-like"/>
    <property type="match status" value="1"/>
</dbReference>
<dbReference type="InterPro" id="IPR005151">
    <property type="entry name" value="Tail-specific_protease"/>
</dbReference>
<name>A0A2T5J5W0_9SPHI</name>
<organism evidence="3 4">
    <name type="scientific">Mucilaginibacter yixingensis</name>
    <dbReference type="NCBI Taxonomy" id="1295612"/>
    <lineage>
        <taxon>Bacteria</taxon>
        <taxon>Pseudomonadati</taxon>
        <taxon>Bacteroidota</taxon>
        <taxon>Sphingobacteriia</taxon>
        <taxon>Sphingobacteriales</taxon>
        <taxon>Sphingobacteriaceae</taxon>
        <taxon>Mucilaginibacter</taxon>
    </lineage>
</organism>
<dbReference type="InterPro" id="IPR036034">
    <property type="entry name" value="PDZ_sf"/>
</dbReference>
<protein>
    <submittedName>
        <fullName evidence="3">Peptidase S41-like protein</fullName>
    </submittedName>
</protein>
<dbReference type="GO" id="GO:0008236">
    <property type="term" value="F:serine-type peptidase activity"/>
    <property type="evidence" value="ECO:0007669"/>
    <property type="project" value="InterPro"/>
</dbReference>
<dbReference type="InterPro" id="IPR001478">
    <property type="entry name" value="PDZ"/>
</dbReference>
<dbReference type="Proteomes" id="UP000244168">
    <property type="component" value="Unassembled WGS sequence"/>
</dbReference>
<dbReference type="InterPro" id="IPR029045">
    <property type="entry name" value="ClpP/crotonase-like_dom_sf"/>
</dbReference>
<dbReference type="PANTHER" id="PTHR32060:SF30">
    <property type="entry name" value="CARBOXY-TERMINAL PROCESSING PROTEASE CTPA"/>
    <property type="match status" value="1"/>
</dbReference>
<dbReference type="RefSeq" id="WP_107830721.1">
    <property type="nucleotide sequence ID" value="NZ_CP160205.1"/>
</dbReference>
<gene>
    <name evidence="3" type="ORF">C8P68_10834</name>
</gene>
<evidence type="ECO:0000313" key="4">
    <source>
        <dbReference type="Proteomes" id="UP000244168"/>
    </source>
</evidence>
<evidence type="ECO:0000259" key="2">
    <source>
        <dbReference type="PROSITE" id="PS50106"/>
    </source>
</evidence>
<dbReference type="EMBL" id="QAOQ01000008">
    <property type="protein sequence ID" value="PTQ93572.1"/>
    <property type="molecule type" value="Genomic_DNA"/>
</dbReference>
<proteinExistence type="predicted"/>
<feature type="signal peptide" evidence="1">
    <location>
        <begin position="1"/>
        <end position="19"/>
    </location>
</feature>
<dbReference type="InterPro" id="IPR041489">
    <property type="entry name" value="PDZ_6"/>
</dbReference>
<dbReference type="CDD" id="cd07561">
    <property type="entry name" value="Peptidase_S41_CPP_like"/>
    <property type="match status" value="1"/>
</dbReference>
<dbReference type="PROSITE" id="PS50106">
    <property type="entry name" value="PDZ"/>
    <property type="match status" value="1"/>
</dbReference>
<dbReference type="GO" id="GO:0004175">
    <property type="term" value="F:endopeptidase activity"/>
    <property type="evidence" value="ECO:0007669"/>
    <property type="project" value="TreeGrafter"/>
</dbReference>
<accession>A0A2T5J5W0</accession>
<evidence type="ECO:0000256" key="1">
    <source>
        <dbReference type="SAM" id="SignalP"/>
    </source>
</evidence>
<comment type="caution">
    <text evidence="3">The sequence shown here is derived from an EMBL/GenBank/DDBJ whole genome shotgun (WGS) entry which is preliminary data.</text>
</comment>
<dbReference type="PANTHER" id="PTHR32060">
    <property type="entry name" value="TAIL-SPECIFIC PROTEASE"/>
    <property type="match status" value="1"/>
</dbReference>
<dbReference type="GO" id="GO:0007165">
    <property type="term" value="P:signal transduction"/>
    <property type="evidence" value="ECO:0007669"/>
    <property type="project" value="TreeGrafter"/>
</dbReference>